<dbReference type="Proteomes" id="UP000006055">
    <property type="component" value="Chromosome"/>
</dbReference>
<keyword evidence="1 5" id="KW-0808">Transferase</keyword>
<dbReference type="eggNOG" id="COG0438">
    <property type="taxonomic scope" value="Bacteria"/>
</dbReference>
<dbReference type="OrthoDB" id="9808590at2"/>
<gene>
    <name evidence="5" type="ordered locus">Desti_0940</name>
</gene>
<keyword evidence="2" id="KW-0472">Membrane</keyword>
<keyword evidence="2" id="KW-1133">Transmembrane helix</keyword>
<dbReference type="Pfam" id="PF13579">
    <property type="entry name" value="Glyco_trans_4_4"/>
    <property type="match status" value="1"/>
</dbReference>
<evidence type="ECO:0000256" key="2">
    <source>
        <dbReference type="SAM" id="Phobius"/>
    </source>
</evidence>
<dbReference type="PANTHER" id="PTHR46401">
    <property type="entry name" value="GLYCOSYLTRANSFERASE WBBK-RELATED"/>
    <property type="match status" value="1"/>
</dbReference>
<accession>I4C268</accession>
<proteinExistence type="predicted"/>
<dbReference type="KEGG" id="dti:Desti_0940"/>
<dbReference type="CDD" id="cd03794">
    <property type="entry name" value="GT4_WbuB-like"/>
    <property type="match status" value="1"/>
</dbReference>
<evidence type="ECO:0000256" key="1">
    <source>
        <dbReference type="ARBA" id="ARBA00022679"/>
    </source>
</evidence>
<dbReference type="Pfam" id="PF00534">
    <property type="entry name" value="Glycos_transf_1"/>
    <property type="match status" value="1"/>
</dbReference>
<dbReference type="STRING" id="706587.Desti_0940"/>
<dbReference type="InterPro" id="IPR028098">
    <property type="entry name" value="Glyco_trans_4-like_N"/>
</dbReference>
<reference evidence="6" key="1">
    <citation type="submission" date="2012-06" db="EMBL/GenBank/DDBJ databases">
        <title>Complete sequence of chromosome of Desulfomonile tiedjei DSM 6799.</title>
        <authorList>
            <person name="Lucas S."/>
            <person name="Copeland A."/>
            <person name="Lapidus A."/>
            <person name="Glavina del Rio T."/>
            <person name="Dalin E."/>
            <person name="Tice H."/>
            <person name="Bruce D."/>
            <person name="Goodwin L."/>
            <person name="Pitluck S."/>
            <person name="Peters L."/>
            <person name="Ovchinnikova G."/>
            <person name="Zeytun A."/>
            <person name="Lu M."/>
            <person name="Kyrpides N."/>
            <person name="Mavromatis K."/>
            <person name="Ivanova N."/>
            <person name="Brettin T."/>
            <person name="Detter J.C."/>
            <person name="Han C."/>
            <person name="Larimer F."/>
            <person name="Land M."/>
            <person name="Hauser L."/>
            <person name="Markowitz V."/>
            <person name="Cheng J.-F."/>
            <person name="Hugenholtz P."/>
            <person name="Woyke T."/>
            <person name="Wu D."/>
            <person name="Spring S."/>
            <person name="Schroeder M."/>
            <person name="Brambilla E."/>
            <person name="Klenk H.-P."/>
            <person name="Eisen J.A."/>
        </authorList>
    </citation>
    <scope>NUCLEOTIDE SEQUENCE [LARGE SCALE GENOMIC DNA]</scope>
    <source>
        <strain evidence="6">ATCC 49306 / DSM 6799 / DCB-1</strain>
    </source>
</reference>
<dbReference type="RefSeq" id="WP_014808815.1">
    <property type="nucleotide sequence ID" value="NC_018025.1"/>
</dbReference>
<dbReference type="InterPro" id="IPR001296">
    <property type="entry name" value="Glyco_trans_1"/>
</dbReference>
<dbReference type="Gene3D" id="3.40.50.2000">
    <property type="entry name" value="Glycogen Phosphorylase B"/>
    <property type="match status" value="2"/>
</dbReference>
<sequence>MVTHSVYLRDSRIRRYSDYLAEEGHHVDVICLASEDGACQSSSERITVYPLPVTRMRRERLGLIADWFFVAVSMFFKLSFLDLRKRYDLVHIHNMPDFLVFCGLIPRLRGCPVILNVHDPVPELARSKLGLSEYHPIIRSLLFLERISIAFSSHVITATPEFRNILIHRGVHPEKITVISNAANPLFFQALDKSKKLPTNNGRFVLLYVGTVAARYGLDVCIRALPYLKEHIPQILLRIVPKIRKEGQALEDCLNLAAKLGVRDLVETTDPIPLEEMPRIMNEADIGMYPAYSDCHMDIALSLKIPEMAAIGLPIVATRLPVLVELFGDDAIAFIPPDDPQALARKVLDLYRDPEYAEQLAEHAAKKSAALSWTEQRIVYRSVLESLLGYSITSGSISAALPDVSD</sequence>
<protein>
    <submittedName>
        <fullName evidence="5">Glycosyltransferase</fullName>
    </submittedName>
</protein>
<evidence type="ECO:0000313" key="5">
    <source>
        <dbReference type="EMBL" id="AFM23659.1"/>
    </source>
</evidence>
<feature type="domain" description="Glycosyltransferase subfamily 4-like N-terminal" evidence="4">
    <location>
        <begin position="12"/>
        <end position="181"/>
    </location>
</feature>
<feature type="transmembrane region" description="Helical" evidence="2">
    <location>
        <begin position="61"/>
        <end position="81"/>
    </location>
</feature>
<evidence type="ECO:0000259" key="3">
    <source>
        <dbReference type="Pfam" id="PF00534"/>
    </source>
</evidence>
<evidence type="ECO:0000313" key="6">
    <source>
        <dbReference type="Proteomes" id="UP000006055"/>
    </source>
</evidence>
<dbReference type="HOGENOM" id="CLU_009583_36_2_7"/>
<keyword evidence="6" id="KW-1185">Reference proteome</keyword>
<dbReference type="GO" id="GO:0009103">
    <property type="term" value="P:lipopolysaccharide biosynthetic process"/>
    <property type="evidence" value="ECO:0007669"/>
    <property type="project" value="TreeGrafter"/>
</dbReference>
<dbReference type="AlphaFoldDB" id="I4C268"/>
<feature type="domain" description="Glycosyl transferase family 1" evidence="3">
    <location>
        <begin position="193"/>
        <end position="366"/>
    </location>
</feature>
<organism evidence="5 6">
    <name type="scientific">Desulfomonile tiedjei (strain ATCC 49306 / DSM 6799 / DCB-1)</name>
    <dbReference type="NCBI Taxonomy" id="706587"/>
    <lineage>
        <taxon>Bacteria</taxon>
        <taxon>Pseudomonadati</taxon>
        <taxon>Thermodesulfobacteriota</taxon>
        <taxon>Desulfomonilia</taxon>
        <taxon>Desulfomonilales</taxon>
        <taxon>Desulfomonilaceae</taxon>
        <taxon>Desulfomonile</taxon>
    </lineage>
</organism>
<dbReference type="EMBL" id="CP003360">
    <property type="protein sequence ID" value="AFM23659.1"/>
    <property type="molecule type" value="Genomic_DNA"/>
</dbReference>
<dbReference type="PANTHER" id="PTHR46401:SF2">
    <property type="entry name" value="GLYCOSYLTRANSFERASE WBBK-RELATED"/>
    <property type="match status" value="1"/>
</dbReference>
<name>I4C268_DESTA</name>
<keyword evidence="2" id="KW-0812">Transmembrane</keyword>
<evidence type="ECO:0000259" key="4">
    <source>
        <dbReference type="Pfam" id="PF13579"/>
    </source>
</evidence>
<dbReference type="SUPFAM" id="SSF53756">
    <property type="entry name" value="UDP-Glycosyltransferase/glycogen phosphorylase"/>
    <property type="match status" value="1"/>
</dbReference>
<dbReference type="GO" id="GO:0016757">
    <property type="term" value="F:glycosyltransferase activity"/>
    <property type="evidence" value="ECO:0007669"/>
    <property type="project" value="InterPro"/>
</dbReference>